<organism evidence="2 3">
    <name type="scientific">Thelohanellus kitauei</name>
    <name type="common">Myxosporean</name>
    <dbReference type="NCBI Taxonomy" id="669202"/>
    <lineage>
        <taxon>Eukaryota</taxon>
        <taxon>Metazoa</taxon>
        <taxon>Cnidaria</taxon>
        <taxon>Myxozoa</taxon>
        <taxon>Myxosporea</taxon>
        <taxon>Bivalvulida</taxon>
        <taxon>Platysporina</taxon>
        <taxon>Myxobolidae</taxon>
        <taxon>Thelohanellus</taxon>
    </lineage>
</organism>
<dbReference type="OrthoDB" id="5353095at2759"/>
<dbReference type="AlphaFoldDB" id="A0A0C2MB99"/>
<name>A0A0C2MB99_THEKT</name>
<proteinExistence type="predicted"/>
<dbReference type="Proteomes" id="UP000031668">
    <property type="component" value="Unassembled WGS sequence"/>
</dbReference>
<evidence type="ECO:0000313" key="2">
    <source>
        <dbReference type="EMBL" id="KII61589.1"/>
    </source>
</evidence>
<comment type="caution">
    <text evidence="2">The sequence shown here is derived from an EMBL/GenBank/DDBJ whole genome shotgun (WGS) entry which is preliminary data.</text>
</comment>
<reference evidence="2 3" key="1">
    <citation type="journal article" date="2014" name="Genome Biol. Evol.">
        <title>The genome of the myxosporean Thelohanellus kitauei shows adaptations to nutrient acquisition within its fish host.</title>
        <authorList>
            <person name="Yang Y."/>
            <person name="Xiong J."/>
            <person name="Zhou Z."/>
            <person name="Huo F."/>
            <person name="Miao W."/>
            <person name="Ran C."/>
            <person name="Liu Y."/>
            <person name="Zhang J."/>
            <person name="Feng J."/>
            <person name="Wang M."/>
            <person name="Wang M."/>
            <person name="Wang L."/>
            <person name="Yao B."/>
        </authorList>
    </citation>
    <scope>NUCLEOTIDE SEQUENCE [LARGE SCALE GENOMIC DNA]</scope>
    <source>
        <strain evidence="2">Wuqing</strain>
    </source>
</reference>
<dbReference type="SUPFAM" id="SSF47954">
    <property type="entry name" value="Cyclin-like"/>
    <property type="match status" value="1"/>
</dbReference>
<evidence type="ECO:0000259" key="1">
    <source>
        <dbReference type="Pfam" id="PF00134"/>
    </source>
</evidence>
<dbReference type="InterPro" id="IPR012388">
    <property type="entry name" value="CABLES1/2"/>
</dbReference>
<accession>A0A0C2MB99</accession>
<dbReference type="InterPro" id="IPR006671">
    <property type="entry name" value="Cyclin_N"/>
</dbReference>
<sequence>MFSVFTNTKNLDIEENPINLIPAQNKNVRYFTKCLYEPSRNPNRLSNHDQEYKFNETADFNDLPPLEHPNYNFQCKSTKLFDGEIVLSSVIHDLPESDEKQVMNANFQNMFPHVRITLTKMRSLKNEIRTVGAKLNIADICCAYSAVYFEWMIHKQQVTKSTRRPIAAACLFYCIKLLEDHTSEAMHEIMETIMTDFKITHASLIEWELMVMYCLDFGKIVSHKLIDFSLEARKI</sequence>
<evidence type="ECO:0000313" key="3">
    <source>
        <dbReference type="Proteomes" id="UP000031668"/>
    </source>
</evidence>
<dbReference type="PANTHER" id="PTHR22896:SF0">
    <property type="entry name" value="CYCLIN N-TERMINAL DOMAIN-CONTAINING PROTEIN"/>
    <property type="match status" value="1"/>
</dbReference>
<protein>
    <submittedName>
        <fullName evidence="2">CDK5 and ABL1 enzyme substrate 2</fullName>
    </submittedName>
</protein>
<dbReference type="GO" id="GO:0051726">
    <property type="term" value="P:regulation of cell cycle"/>
    <property type="evidence" value="ECO:0007669"/>
    <property type="project" value="InterPro"/>
</dbReference>
<gene>
    <name evidence="2" type="ORF">RF11_07511</name>
</gene>
<dbReference type="Gene3D" id="1.10.472.10">
    <property type="entry name" value="Cyclin-like"/>
    <property type="match status" value="1"/>
</dbReference>
<dbReference type="CDD" id="cd20556">
    <property type="entry name" value="CYCLIN_CABLES"/>
    <property type="match status" value="1"/>
</dbReference>
<keyword evidence="3" id="KW-1185">Reference proteome</keyword>
<dbReference type="EMBL" id="JWZT01005319">
    <property type="protein sequence ID" value="KII61589.1"/>
    <property type="molecule type" value="Genomic_DNA"/>
</dbReference>
<feature type="domain" description="Cyclin N-terminal" evidence="1">
    <location>
        <begin position="98"/>
        <end position="217"/>
    </location>
</feature>
<dbReference type="InterPro" id="IPR036915">
    <property type="entry name" value="Cyclin-like_sf"/>
</dbReference>
<dbReference type="PANTHER" id="PTHR22896">
    <property type="entry name" value="CDK5 AND ABL1 ENZYME SUBSTRATE 1"/>
    <property type="match status" value="1"/>
</dbReference>
<dbReference type="Pfam" id="PF00134">
    <property type="entry name" value="Cyclin_N"/>
    <property type="match status" value="1"/>
</dbReference>